<accession>A0ABV5GK83</accession>
<keyword evidence="3" id="KW-1185">Reference proteome</keyword>
<dbReference type="Pfam" id="PF20594">
    <property type="entry name" value="DUF6794"/>
    <property type="match status" value="1"/>
</dbReference>
<dbReference type="InterPro" id="IPR046744">
    <property type="entry name" value="DUF6794"/>
</dbReference>
<proteinExistence type="predicted"/>
<protein>
    <submittedName>
        <fullName evidence="2">DUF6794 domain-containing protein</fullName>
    </submittedName>
</protein>
<dbReference type="EMBL" id="JBHMEY010000010">
    <property type="protein sequence ID" value="MFB9095787.1"/>
    <property type="molecule type" value="Genomic_DNA"/>
</dbReference>
<evidence type="ECO:0000313" key="2">
    <source>
        <dbReference type="EMBL" id="MFB9095787.1"/>
    </source>
</evidence>
<evidence type="ECO:0000259" key="1">
    <source>
        <dbReference type="Pfam" id="PF20594"/>
    </source>
</evidence>
<dbReference type="RefSeq" id="WP_236456490.1">
    <property type="nucleotide sequence ID" value="NZ_CBCSGE010000011.1"/>
</dbReference>
<evidence type="ECO:0000313" key="3">
    <source>
        <dbReference type="Proteomes" id="UP001589607"/>
    </source>
</evidence>
<sequence>MKKLFVLIIIFHLQVTFSQEELKKYDENYTPLNLEDGLEYMEYIWSEKDKKEFKNLPETSISGYLPIEVSKIIWILEEPPAIDFFIKNGIFSKRDICSIVLKAFHRKLNNKKVNFKSLIKPYQRYWRKVNKEKYKEDKSFFRKYKVGDTLTFKFLRTYIDDEQEKLYQEGNCNARGILLEKRKSDFNLKIKLIEICDKKGIYIVDFSKKEIEKSGFEVKNVGDVFWNFYNDWEPITSKLSRH</sequence>
<gene>
    <name evidence="2" type="ORF">ACFFVF_04615</name>
</gene>
<reference evidence="2 3" key="1">
    <citation type="submission" date="2024-09" db="EMBL/GenBank/DDBJ databases">
        <authorList>
            <person name="Sun Q."/>
            <person name="Mori K."/>
        </authorList>
    </citation>
    <scope>NUCLEOTIDE SEQUENCE [LARGE SCALE GENOMIC DNA]</scope>
    <source>
        <strain evidence="2 3">CECT 7955</strain>
    </source>
</reference>
<dbReference type="Proteomes" id="UP001589607">
    <property type="component" value="Unassembled WGS sequence"/>
</dbReference>
<organism evidence="2 3">
    <name type="scientific">Flavobacterium jumunjinense</name>
    <dbReference type="NCBI Taxonomy" id="998845"/>
    <lineage>
        <taxon>Bacteria</taxon>
        <taxon>Pseudomonadati</taxon>
        <taxon>Bacteroidota</taxon>
        <taxon>Flavobacteriia</taxon>
        <taxon>Flavobacteriales</taxon>
        <taxon>Flavobacteriaceae</taxon>
        <taxon>Flavobacterium</taxon>
    </lineage>
</organism>
<name>A0ABV5GK83_9FLAO</name>
<comment type="caution">
    <text evidence="2">The sequence shown here is derived from an EMBL/GenBank/DDBJ whole genome shotgun (WGS) entry which is preliminary data.</text>
</comment>
<feature type="domain" description="DUF6794" evidence="1">
    <location>
        <begin position="31"/>
        <end position="108"/>
    </location>
</feature>